<feature type="non-terminal residue" evidence="1">
    <location>
        <position position="80"/>
    </location>
</feature>
<reference evidence="1 2" key="1">
    <citation type="journal article" date="2019" name="Sci. Rep.">
        <title>Orb-weaving spider Araneus ventricosus genome elucidates the spidroin gene catalogue.</title>
        <authorList>
            <person name="Kono N."/>
            <person name="Nakamura H."/>
            <person name="Ohtoshi R."/>
            <person name="Moran D.A.P."/>
            <person name="Shinohara A."/>
            <person name="Yoshida Y."/>
            <person name="Fujiwara M."/>
            <person name="Mori M."/>
            <person name="Tomita M."/>
            <person name="Arakawa K."/>
        </authorList>
    </citation>
    <scope>NUCLEOTIDE SEQUENCE [LARGE SCALE GENOMIC DNA]</scope>
</reference>
<dbReference type="EMBL" id="BGPR01136106">
    <property type="protein sequence ID" value="GBN57096.1"/>
    <property type="molecule type" value="Genomic_DNA"/>
</dbReference>
<keyword evidence="2" id="KW-1185">Reference proteome</keyword>
<proteinExistence type="predicted"/>
<gene>
    <name evidence="1" type="ORF">AVEN_175956_1</name>
</gene>
<protein>
    <submittedName>
        <fullName evidence="1">Uncharacterized protein</fullName>
    </submittedName>
</protein>
<dbReference type="Proteomes" id="UP000499080">
    <property type="component" value="Unassembled WGS sequence"/>
</dbReference>
<dbReference type="AlphaFoldDB" id="A0A4Y2Q468"/>
<accession>A0A4Y2Q468</accession>
<organism evidence="1 2">
    <name type="scientific">Araneus ventricosus</name>
    <name type="common">Orbweaver spider</name>
    <name type="synonym">Epeira ventricosa</name>
    <dbReference type="NCBI Taxonomy" id="182803"/>
    <lineage>
        <taxon>Eukaryota</taxon>
        <taxon>Metazoa</taxon>
        <taxon>Ecdysozoa</taxon>
        <taxon>Arthropoda</taxon>
        <taxon>Chelicerata</taxon>
        <taxon>Arachnida</taxon>
        <taxon>Araneae</taxon>
        <taxon>Araneomorphae</taxon>
        <taxon>Entelegynae</taxon>
        <taxon>Araneoidea</taxon>
        <taxon>Araneidae</taxon>
        <taxon>Araneus</taxon>
    </lineage>
</organism>
<comment type="caution">
    <text evidence="1">The sequence shown here is derived from an EMBL/GenBank/DDBJ whole genome shotgun (WGS) entry which is preliminary data.</text>
</comment>
<name>A0A4Y2Q468_ARAVE</name>
<evidence type="ECO:0000313" key="1">
    <source>
        <dbReference type="EMBL" id="GBN57096.1"/>
    </source>
</evidence>
<evidence type="ECO:0000313" key="2">
    <source>
        <dbReference type="Proteomes" id="UP000499080"/>
    </source>
</evidence>
<sequence>MSIPGLCYPSPGSRNMWSVPAVWPWAGSVHLGEIFLHRGRFLESKPFPGLRYPSPGTRKIWRVPALGPRAGSVHPGEIFL</sequence>